<feature type="signal peptide" evidence="1">
    <location>
        <begin position="1"/>
        <end position="28"/>
    </location>
</feature>
<evidence type="ECO:0000256" key="1">
    <source>
        <dbReference type="SAM" id="SignalP"/>
    </source>
</evidence>
<dbReference type="Proteomes" id="UP000267342">
    <property type="component" value="Chromosome"/>
</dbReference>
<accession>A0A348HHW7</accession>
<organism evidence="2 3">
    <name type="scientific">Zymobacter palmae</name>
    <dbReference type="NCBI Taxonomy" id="33074"/>
    <lineage>
        <taxon>Bacteria</taxon>
        <taxon>Pseudomonadati</taxon>
        <taxon>Pseudomonadota</taxon>
        <taxon>Gammaproteobacteria</taxon>
        <taxon>Oceanospirillales</taxon>
        <taxon>Halomonadaceae</taxon>
        <taxon>Zymobacter group</taxon>
        <taxon>Zymobacter</taxon>
    </lineage>
</organism>
<proteinExistence type="predicted"/>
<dbReference type="AlphaFoldDB" id="A0A348HHW7"/>
<keyword evidence="1" id="KW-0732">Signal</keyword>
<reference evidence="2 3" key="1">
    <citation type="submission" date="2018-09" db="EMBL/GenBank/DDBJ databases">
        <title>Zymobacter palmae IAM14233 (=T109) whole genome analysis.</title>
        <authorList>
            <person name="Yanase H."/>
        </authorList>
    </citation>
    <scope>NUCLEOTIDE SEQUENCE [LARGE SCALE GENOMIC DNA]</scope>
    <source>
        <strain evidence="2 3">IAM14233</strain>
    </source>
</reference>
<gene>
    <name evidence="2" type="ORF">ZBT109_2489</name>
</gene>
<keyword evidence="3" id="KW-1185">Reference proteome</keyword>
<name>A0A348HHW7_9GAMM</name>
<dbReference type="KEGG" id="zpl:ZBT109_2489"/>
<dbReference type="EMBL" id="AP018933">
    <property type="protein sequence ID" value="BBG31219.1"/>
    <property type="molecule type" value="Genomic_DNA"/>
</dbReference>
<sequence>MGHTMKTNALCKGLALTALLSMAPLAQAAENWFLPQGSLACLTPESFEVQRKLVTQNKHEIAEDCGTTKERFIVNILQYSFFSGSHVKVLENGVELWVFSSTLDK</sequence>
<feature type="chain" id="PRO_5017013423" evidence="1">
    <location>
        <begin position="29"/>
        <end position="105"/>
    </location>
</feature>
<protein>
    <submittedName>
        <fullName evidence="2">Predicted pyrophosphatase</fullName>
    </submittedName>
</protein>
<evidence type="ECO:0000313" key="3">
    <source>
        <dbReference type="Proteomes" id="UP000267342"/>
    </source>
</evidence>
<evidence type="ECO:0000313" key="2">
    <source>
        <dbReference type="EMBL" id="BBG31219.1"/>
    </source>
</evidence>